<dbReference type="AlphaFoldDB" id="A0A1T4ZS22"/>
<name>A0A1T4ZS22_9FIRM</name>
<sequence>MERALSFIVGWVLIFNLINIFYMSISKRAYYENFFGSLCVYFIALIEKPIIYGIQFSSKYGLSVVELIYGMLVLFFIVRYILSNNSTVIFNTDWKSFCTCANKVLASYDIESSCYKSSLHIDKGISEISLLYTISYRKMILVHFSNMRSISEKINFKEEISELLEGANLISKKSRYGYIFANFIFTLALLIHIRISM</sequence>
<accession>A0A1T4ZS22</accession>
<feature type="transmembrane region" description="Helical" evidence="1">
    <location>
        <begin position="176"/>
        <end position="195"/>
    </location>
</feature>
<keyword evidence="1" id="KW-0812">Transmembrane</keyword>
<evidence type="ECO:0000256" key="1">
    <source>
        <dbReference type="SAM" id="Phobius"/>
    </source>
</evidence>
<keyword evidence="1" id="KW-0472">Membrane</keyword>
<dbReference type="RefSeq" id="WP_079588320.1">
    <property type="nucleotide sequence ID" value="NZ_DAMBHZ010000020.1"/>
</dbReference>
<protein>
    <submittedName>
        <fullName evidence="2">Uncharacterized protein</fullName>
    </submittedName>
</protein>
<feature type="transmembrane region" description="Helical" evidence="1">
    <location>
        <begin position="60"/>
        <end position="82"/>
    </location>
</feature>
<feature type="transmembrane region" description="Helical" evidence="1">
    <location>
        <begin position="34"/>
        <end position="54"/>
    </location>
</feature>
<feature type="transmembrane region" description="Helical" evidence="1">
    <location>
        <begin position="6"/>
        <end position="22"/>
    </location>
</feature>
<reference evidence="3" key="1">
    <citation type="submission" date="2017-02" db="EMBL/GenBank/DDBJ databases">
        <authorList>
            <person name="Varghese N."/>
            <person name="Submissions S."/>
        </authorList>
    </citation>
    <scope>NUCLEOTIDE SEQUENCE [LARGE SCALE GENOMIC DNA]</scope>
    <source>
        <strain evidence="3">ATCC 35199</strain>
    </source>
</reference>
<proteinExistence type="predicted"/>
<keyword evidence="3" id="KW-1185">Reference proteome</keyword>
<evidence type="ECO:0000313" key="2">
    <source>
        <dbReference type="EMBL" id="SKB25542.1"/>
    </source>
</evidence>
<gene>
    <name evidence="2" type="ORF">SAMN02745120_0322</name>
</gene>
<organism evidence="2 3">
    <name type="scientific">Acetoanaerobium noterae</name>
    <dbReference type="NCBI Taxonomy" id="745369"/>
    <lineage>
        <taxon>Bacteria</taxon>
        <taxon>Bacillati</taxon>
        <taxon>Bacillota</taxon>
        <taxon>Clostridia</taxon>
        <taxon>Peptostreptococcales</taxon>
        <taxon>Filifactoraceae</taxon>
        <taxon>Acetoanaerobium</taxon>
    </lineage>
</organism>
<keyword evidence="1" id="KW-1133">Transmembrane helix</keyword>
<dbReference type="EMBL" id="FUYN01000001">
    <property type="protein sequence ID" value="SKB25542.1"/>
    <property type="molecule type" value="Genomic_DNA"/>
</dbReference>
<evidence type="ECO:0000313" key="3">
    <source>
        <dbReference type="Proteomes" id="UP000243406"/>
    </source>
</evidence>
<dbReference type="Proteomes" id="UP000243406">
    <property type="component" value="Unassembled WGS sequence"/>
</dbReference>